<evidence type="ECO:0000313" key="2">
    <source>
        <dbReference type="Proteomes" id="UP001152300"/>
    </source>
</evidence>
<protein>
    <submittedName>
        <fullName evidence="1">Uncharacterized protein</fullName>
    </submittedName>
</protein>
<comment type="caution">
    <text evidence="1">The sequence shown here is derived from an EMBL/GenBank/DDBJ whole genome shotgun (WGS) entry which is preliminary data.</text>
</comment>
<dbReference type="EMBL" id="JAPEIS010000007">
    <property type="protein sequence ID" value="KAJ8064966.1"/>
    <property type="molecule type" value="Genomic_DNA"/>
</dbReference>
<name>A0A9X0DIN4_9HELO</name>
<gene>
    <name evidence="1" type="ORF">OCU04_007270</name>
</gene>
<dbReference type="AlphaFoldDB" id="A0A9X0DIN4"/>
<reference evidence="1" key="1">
    <citation type="submission" date="2022-11" db="EMBL/GenBank/DDBJ databases">
        <title>Genome Resource of Sclerotinia nivalis Strain SnTB1, a Plant Pathogen Isolated from American Ginseng.</title>
        <authorList>
            <person name="Fan S."/>
        </authorList>
    </citation>
    <scope>NUCLEOTIDE SEQUENCE</scope>
    <source>
        <strain evidence="1">SnTB1</strain>
    </source>
</reference>
<keyword evidence="2" id="KW-1185">Reference proteome</keyword>
<sequence>MDNTRLTINDPPDLRDEYGLSMASLGITWSMYGWSNLSLCMEFDGQICIQGTRIGNTSGRLLLSATSFLKTPMSWRITGSEDSLQLESVDIPLHYTFCDLDMPDFVRIHSKVILCLQPQTALLEENLWSLPYRQFLVSTVRVHGRSSSSSYYSLNIRSILTFQP</sequence>
<evidence type="ECO:0000313" key="1">
    <source>
        <dbReference type="EMBL" id="KAJ8064966.1"/>
    </source>
</evidence>
<organism evidence="1 2">
    <name type="scientific">Sclerotinia nivalis</name>
    <dbReference type="NCBI Taxonomy" id="352851"/>
    <lineage>
        <taxon>Eukaryota</taxon>
        <taxon>Fungi</taxon>
        <taxon>Dikarya</taxon>
        <taxon>Ascomycota</taxon>
        <taxon>Pezizomycotina</taxon>
        <taxon>Leotiomycetes</taxon>
        <taxon>Helotiales</taxon>
        <taxon>Sclerotiniaceae</taxon>
        <taxon>Sclerotinia</taxon>
    </lineage>
</organism>
<proteinExistence type="predicted"/>
<dbReference type="Proteomes" id="UP001152300">
    <property type="component" value="Unassembled WGS sequence"/>
</dbReference>
<accession>A0A9X0DIN4</accession>